<dbReference type="RefSeq" id="WP_105943118.1">
    <property type="nucleotide sequence ID" value="NZ_CP027433.1"/>
</dbReference>
<dbReference type="Proteomes" id="UP000239814">
    <property type="component" value="Chromosome"/>
</dbReference>
<dbReference type="AlphaFoldDB" id="A0A2S0KI97"/>
<dbReference type="KEGG" id="git:C6V83_15320"/>
<evidence type="ECO:0000313" key="3">
    <source>
        <dbReference type="Proteomes" id="UP000239814"/>
    </source>
</evidence>
<sequence>MTGSTAPTLEAVLALERELQTPECRRDRARLDEILSDDFAEIGATGRVWHRDDLIEAISGKSNSSRAPLQMEDLKAQHITDDVVLVNWVSRRGLHTARRSSLWRLTDGRWRLVRHQGTPLP</sequence>
<dbReference type="OrthoDB" id="7845843at2"/>
<dbReference type="EMBL" id="CP027433">
    <property type="protein sequence ID" value="AVM01410.1"/>
    <property type="molecule type" value="Genomic_DNA"/>
</dbReference>
<name>A0A2S0KI97_9ACTN</name>
<feature type="domain" description="DUF4440" evidence="1">
    <location>
        <begin position="12"/>
        <end position="112"/>
    </location>
</feature>
<dbReference type="Gene3D" id="3.10.450.50">
    <property type="match status" value="1"/>
</dbReference>
<evidence type="ECO:0000259" key="1">
    <source>
        <dbReference type="Pfam" id="PF14534"/>
    </source>
</evidence>
<gene>
    <name evidence="2" type="ORF">C6V83_15320</name>
</gene>
<dbReference type="InterPro" id="IPR032710">
    <property type="entry name" value="NTF2-like_dom_sf"/>
</dbReference>
<evidence type="ECO:0000313" key="2">
    <source>
        <dbReference type="EMBL" id="AVM01410.1"/>
    </source>
</evidence>
<proteinExistence type="predicted"/>
<protein>
    <submittedName>
        <fullName evidence="2">DUF4440 domain-containing protein</fullName>
    </submittedName>
</protein>
<dbReference type="InterPro" id="IPR027843">
    <property type="entry name" value="DUF4440"/>
</dbReference>
<accession>A0A2S0KI97</accession>
<organism evidence="2 3">
    <name type="scientific">Gordonia iterans</name>
    <dbReference type="NCBI Taxonomy" id="1004901"/>
    <lineage>
        <taxon>Bacteria</taxon>
        <taxon>Bacillati</taxon>
        <taxon>Actinomycetota</taxon>
        <taxon>Actinomycetes</taxon>
        <taxon>Mycobacteriales</taxon>
        <taxon>Gordoniaceae</taxon>
        <taxon>Gordonia</taxon>
    </lineage>
</organism>
<dbReference type="Pfam" id="PF14534">
    <property type="entry name" value="DUF4440"/>
    <property type="match status" value="1"/>
</dbReference>
<reference evidence="2 3" key="1">
    <citation type="submission" date="2018-03" db="EMBL/GenBank/DDBJ databases">
        <title>Characteristics and genome of n-alkane degrading marine bacteria Gordonia iterans isolated from crude oil contaminated in Tae-an, South Korea.</title>
        <authorList>
            <person name="Lee S.-S."/>
            <person name="Kim H."/>
        </authorList>
    </citation>
    <scope>NUCLEOTIDE SEQUENCE [LARGE SCALE GENOMIC DNA]</scope>
    <source>
        <strain evidence="2 3">Co17</strain>
    </source>
</reference>
<keyword evidence="3" id="KW-1185">Reference proteome</keyword>
<dbReference type="SUPFAM" id="SSF54427">
    <property type="entry name" value="NTF2-like"/>
    <property type="match status" value="1"/>
</dbReference>